<keyword evidence="8 13" id="KW-0457">Lysine biosynthesis</keyword>
<dbReference type="EC" id="1.17.1.8" evidence="10 13"/>
<dbReference type="Gene3D" id="3.40.50.720">
    <property type="entry name" value="NAD(P)-binding Rossmann-like Domain"/>
    <property type="match status" value="1"/>
</dbReference>
<protein>
    <recommendedName>
        <fullName evidence="10 13">4-hydroxy-tetrahydrodipicolinate reductase</fullName>
        <shortName evidence="13">HTPA reductase</shortName>
        <ecNumber evidence="10 13">1.17.1.8</ecNumber>
    </recommendedName>
</protein>
<evidence type="ECO:0000256" key="5">
    <source>
        <dbReference type="ARBA" id="ARBA00022915"/>
    </source>
</evidence>
<evidence type="ECO:0000256" key="1">
    <source>
        <dbReference type="ARBA" id="ARBA00006642"/>
    </source>
</evidence>
<comment type="subcellular location">
    <subcellularLocation>
        <location evidence="13">Cytoplasm</location>
    </subcellularLocation>
</comment>
<dbReference type="GO" id="GO:0008839">
    <property type="term" value="F:4-hydroxy-tetrahydrodipicolinate reductase"/>
    <property type="evidence" value="ECO:0007669"/>
    <property type="project" value="UniProtKB-UniRule"/>
</dbReference>
<comment type="similarity">
    <text evidence="1 13">Belongs to the DapB family.</text>
</comment>
<dbReference type="InterPro" id="IPR036291">
    <property type="entry name" value="NAD(P)-bd_dom_sf"/>
</dbReference>
<dbReference type="PROSITE" id="PS01298">
    <property type="entry name" value="DAPB"/>
    <property type="match status" value="1"/>
</dbReference>
<evidence type="ECO:0000256" key="7">
    <source>
        <dbReference type="ARBA" id="ARBA00023027"/>
    </source>
</evidence>
<feature type="binding site" evidence="13">
    <location>
        <begin position="122"/>
        <end position="125"/>
    </location>
    <ligand>
        <name>NAD(+)</name>
        <dbReference type="ChEBI" id="CHEBI:57540"/>
    </ligand>
</feature>
<dbReference type="InterPro" id="IPR000846">
    <property type="entry name" value="DapB_N"/>
</dbReference>
<keyword evidence="2 13" id="KW-0963">Cytoplasm</keyword>
<proteinExistence type="inferred from homology"/>
<dbReference type="GO" id="GO:0019877">
    <property type="term" value="P:diaminopimelate biosynthetic process"/>
    <property type="evidence" value="ECO:0007669"/>
    <property type="project" value="UniProtKB-UniRule"/>
</dbReference>
<comment type="function">
    <text evidence="13">Catalyzes the conversion of 4-hydroxy-tetrahydrodipicolinate (HTPA) to tetrahydrodipicolinate.</text>
</comment>
<evidence type="ECO:0000256" key="3">
    <source>
        <dbReference type="ARBA" id="ARBA00022605"/>
    </source>
</evidence>
<dbReference type="FunFam" id="3.30.360.10:FF:000004">
    <property type="entry name" value="4-hydroxy-tetrahydrodipicolinate reductase"/>
    <property type="match status" value="1"/>
</dbReference>
<dbReference type="GO" id="GO:0051287">
    <property type="term" value="F:NAD binding"/>
    <property type="evidence" value="ECO:0007669"/>
    <property type="project" value="UniProtKB-UniRule"/>
</dbReference>
<name>A0A2J6WPE8_9BACT</name>
<evidence type="ECO:0000256" key="2">
    <source>
        <dbReference type="ARBA" id="ARBA00022490"/>
    </source>
</evidence>
<evidence type="ECO:0000256" key="4">
    <source>
        <dbReference type="ARBA" id="ARBA00022857"/>
    </source>
</evidence>
<dbReference type="Gene3D" id="3.30.360.10">
    <property type="entry name" value="Dihydrodipicolinate Reductase, domain 2"/>
    <property type="match status" value="1"/>
</dbReference>
<evidence type="ECO:0000313" key="17">
    <source>
        <dbReference type="Proteomes" id="UP000242881"/>
    </source>
</evidence>
<dbReference type="InterPro" id="IPR022663">
    <property type="entry name" value="DapB_C"/>
</dbReference>
<keyword evidence="4 13" id="KW-0521">NADP</keyword>
<dbReference type="HAMAP" id="MF_00102">
    <property type="entry name" value="DapB"/>
    <property type="match status" value="1"/>
</dbReference>
<dbReference type="RefSeq" id="WP_424604976.1">
    <property type="nucleotide sequence ID" value="NZ_JBNAVA010000002.1"/>
</dbReference>
<feature type="binding site" evidence="13">
    <location>
        <begin position="165"/>
        <end position="166"/>
    </location>
    <ligand>
        <name>(S)-2,3,4,5-tetrahydrodipicolinate</name>
        <dbReference type="ChEBI" id="CHEBI:16845"/>
    </ligand>
</feature>
<organism evidence="16 17">
    <name type="scientific">Calditerrivibrio nitroreducens</name>
    <dbReference type="NCBI Taxonomy" id="477976"/>
    <lineage>
        <taxon>Bacteria</taxon>
        <taxon>Pseudomonadati</taxon>
        <taxon>Deferribacterota</taxon>
        <taxon>Deferribacteres</taxon>
        <taxon>Deferribacterales</taxon>
        <taxon>Calditerrivibrionaceae</taxon>
    </lineage>
</organism>
<dbReference type="GO" id="GO:0005829">
    <property type="term" value="C:cytosol"/>
    <property type="evidence" value="ECO:0007669"/>
    <property type="project" value="TreeGrafter"/>
</dbReference>
<dbReference type="InterPro" id="IPR023940">
    <property type="entry name" value="DHDPR_bac"/>
</dbReference>
<feature type="binding site" evidence="13">
    <location>
        <begin position="98"/>
        <end position="100"/>
    </location>
    <ligand>
        <name>NAD(+)</name>
        <dbReference type="ChEBI" id="CHEBI:57540"/>
    </ligand>
</feature>
<evidence type="ECO:0000259" key="15">
    <source>
        <dbReference type="Pfam" id="PF05173"/>
    </source>
</evidence>
<dbReference type="GO" id="GO:0050661">
    <property type="term" value="F:NADP binding"/>
    <property type="evidence" value="ECO:0007669"/>
    <property type="project" value="UniProtKB-UniRule"/>
</dbReference>
<comment type="pathway">
    <text evidence="9 13">Amino-acid biosynthesis; L-lysine biosynthesis via DAP pathway; (S)-tetrahydrodipicolinate from L-aspartate: step 4/4.</text>
</comment>
<dbReference type="GO" id="GO:0009089">
    <property type="term" value="P:lysine biosynthetic process via diaminopimelate"/>
    <property type="evidence" value="ECO:0007669"/>
    <property type="project" value="UniProtKB-UniRule"/>
</dbReference>
<dbReference type="Pfam" id="PF05173">
    <property type="entry name" value="DapB_C"/>
    <property type="match status" value="1"/>
</dbReference>
<evidence type="ECO:0000256" key="12">
    <source>
        <dbReference type="ARBA" id="ARBA00049396"/>
    </source>
</evidence>
<dbReference type="AlphaFoldDB" id="A0A2J6WPE8"/>
<keyword evidence="3 13" id="KW-0028">Amino-acid biosynthesis</keyword>
<comment type="caution">
    <text evidence="13">Was originally thought to be a dihydrodipicolinate reductase (DHDPR), catalyzing the conversion of dihydrodipicolinate to tetrahydrodipicolinate. However, it was shown in E.coli that the substrate of the enzymatic reaction is not dihydrodipicolinate (DHDP) but in fact (2S,4S)-4-hydroxy-2,3,4,5-tetrahydrodipicolinic acid (HTPA), the product released by the DapA-catalyzed reaction.</text>
</comment>
<dbReference type="SUPFAM" id="SSF51735">
    <property type="entry name" value="NAD(P)-binding Rossmann-fold domains"/>
    <property type="match status" value="1"/>
</dbReference>
<feature type="active site" description="Proton donor" evidence="13">
    <location>
        <position position="159"/>
    </location>
</feature>
<evidence type="ECO:0000256" key="10">
    <source>
        <dbReference type="ARBA" id="ARBA00038983"/>
    </source>
</evidence>
<comment type="caution">
    <text evidence="16">The sequence shown here is derived from an EMBL/GenBank/DDBJ whole genome shotgun (WGS) entry which is preliminary data.</text>
</comment>
<evidence type="ECO:0000256" key="8">
    <source>
        <dbReference type="ARBA" id="ARBA00023154"/>
    </source>
</evidence>
<evidence type="ECO:0000256" key="13">
    <source>
        <dbReference type="HAMAP-Rule" id="MF_00102"/>
    </source>
</evidence>
<dbReference type="SUPFAM" id="SSF55347">
    <property type="entry name" value="Glyceraldehyde-3-phosphate dehydrogenase-like, C-terminal domain"/>
    <property type="match status" value="1"/>
</dbReference>
<dbReference type="InterPro" id="IPR022664">
    <property type="entry name" value="DapB_N_CS"/>
</dbReference>
<comment type="subunit">
    <text evidence="13">Homotetramer.</text>
</comment>
<sequence length="267" mass="28889">MIKVMMVGAAGKMGQRIINFLTEDGSTTLSAAIENPKSPLIGQDAGLIAGCGELGVKISSDILKGAEVSDVIIDFTGAEPTYHNLNFYMKAQKPILIGSTGFTAQQVKEIDKLSEVAPFILAANTSLGVNLTLKVLEMVSKTVGDLYDIEIIEAHHRMKKDAPSGTAMKMAETILNTLGRDMEKDLVYARKGIIGERKDKEIGIQTIRAGDIVGEHTVMFCGNGERIEITHKAHTRDTFARGAVTAAKWLYGKPKGKYSMFDVLGLN</sequence>
<reference evidence="16 17" key="1">
    <citation type="submission" date="2018-01" db="EMBL/GenBank/DDBJ databases">
        <title>Metagenomic assembled genomes from two thermal pools in the Uzon Caldera, Kamchatka, Russia.</title>
        <authorList>
            <person name="Wilkins L."/>
            <person name="Ettinger C."/>
        </authorList>
    </citation>
    <scope>NUCLEOTIDE SEQUENCE [LARGE SCALE GENOMIC DNA]</scope>
    <source>
        <strain evidence="16">ZAV-05</strain>
    </source>
</reference>
<dbReference type="NCBIfam" id="TIGR00036">
    <property type="entry name" value="dapB"/>
    <property type="match status" value="1"/>
</dbReference>
<evidence type="ECO:0000313" key="16">
    <source>
        <dbReference type="EMBL" id="PMP72248.1"/>
    </source>
</evidence>
<dbReference type="PANTHER" id="PTHR20836">
    <property type="entry name" value="DIHYDRODIPICOLINATE REDUCTASE"/>
    <property type="match status" value="1"/>
</dbReference>
<keyword evidence="6 13" id="KW-0560">Oxidoreductase</keyword>
<comment type="catalytic activity">
    <reaction evidence="12 13">
        <text>(S)-2,3,4,5-tetrahydrodipicolinate + NAD(+) + H2O = (2S,4S)-4-hydroxy-2,3,4,5-tetrahydrodipicolinate + NADH + H(+)</text>
        <dbReference type="Rhea" id="RHEA:35323"/>
        <dbReference type="ChEBI" id="CHEBI:15377"/>
        <dbReference type="ChEBI" id="CHEBI:15378"/>
        <dbReference type="ChEBI" id="CHEBI:16845"/>
        <dbReference type="ChEBI" id="CHEBI:57540"/>
        <dbReference type="ChEBI" id="CHEBI:57945"/>
        <dbReference type="ChEBI" id="CHEBI:67139"/>
        <dbReference type="EC" id="1.17.1.8"/>
    </reaction>
</comment>
<comment type="catalytic activity">
    <reaction evidence="11 13">
        <text>(S)-2,3,4,5-tetrahydrodipicolinate + NADP(+) + H2O = (2S,4S)-4-hydroxy-2,3,4,5-tetrahydrodipicolinate + NADPH + H(+)</text>
        <dbReference type="Rhea" id="RHEA:35331"/>
        <dbReference type="ChEBI" id="CHEBI:15377"/>
        <dbReference type="ChEBI" id="CHEBI:15378"/>
        <dbReference type="ChEBI" id="CHEBI:16845"/>
        <dbReference type="ChEBI" id="CHEBI:57783"/>
        <dbReference type="ChEBI" id="CHEBI:58349"/>
        <dbReference type="ChEBI" id="CHEBI:67139"/>
        <dbReference type="EC" id="1.17.1.8"/>
    </reaction>
</comment>
<feature type="binding site" evidence="13">
    <location>
        <position position="34"/>
    </location>
    <ligand>
        <name>NAD(+)</name>
        <dbReference type="ChEBI" id="CHEBI:57540"/>
    </ligand>
</feature>
<accession>A0A2J6WPE8</accession>
<gene>
    <name evidence="13" type="primary">dapB</name>
    <name evidence="16" type="ORF">C0187_02115</name>
</gene>
<evidence type="ECO:0000256" key="6">
    <source>
        <dbReference type="ARBA" id="ARBA00023002"/>
    </source>
</evidence>
<feature type="domain" description="Dihydrodipicolinate reductase N-terminal" evidence="14">
    <location>
        <begin position="2"/>
        <end position="124"/>
    </location>
</feature>
<dbReference type="EMBL" id="PNIN01000025">
    <property type="protein sequence ID" value="PMP72248.1"/>
    <property type="molecule type" value="Genomic_DNA"/>
</dbReference>
<feature type="binding site" evidence="13">
    <location>
        <position position="156"/>
    </location>
    <ligand>
        <name>(S)-2,3,4,5-tetrahydrodipicolinate</name>
        <dbReference type="ChEBI" id="CHEBI:16845"/>
    </ligand>
</feature>
<dbReference type="PIRSF" id="PIRSF000161">
    <property type="entry name" value="DHPR"/>
    <property type="match status" value="1"/>
</dbReference>
<evidence type="ECO:0000256" key="11">
    <source>
        <dbReference type="ARBA" id="ARBA00049080"/>
    </source>
</evidence>
<dbReference type="GO" id="GO:0016726">
    <property type="term" value="F:oxidoreductase activity, acting on CH or CH2 groups, NAD or NADP as acceptor"/>
    <property type="evidence" value="ECO:0007669"/>
    <property type="project" value="UniProtKB-UniRule"/>
</dbReference>
<dbReference type="Proteomes" id="UP000242881">
    <property type="component" value="Unassembled WGS sequence"/>
</dbReference>
<evidence type="ECO:0000259" key="14">
    <source>
        <dbReference type="Pfam" id="PF01113"/>
    </source>
</evidence>
<dbReference type="UniPathway" id="UPA00034">
    <property type="reaction ID" value="UER00018"/>
</dbReference>
<evidence type="ECO:0000256" key="9">
    <source>
        <dbReference type="ARBA" id="ARBA00037922"/>
    </source>
</evidence>
<keyword evidence="7 13" id="KW-0520">NAD</keyword>
<feature type="active site" description="Proton donor/acceptor" evidence="13">
    <location>
        <position position="155"/>
    </location>
</feature>
<keyword evidence="5 13" id="KW-0220">Diaminopimelate biosynthesis</keyword>
<feature type="binding site" evidence="13">
    <location>
        <begin position="8"/>
        <end position="13"/>
    </location>
    <ligand>
        <name>NAD(+)</name>
        <dbReference type="ChEBI" id="CHEBI:57540"/>
    </ligand>
</feature>
<comment type="caution">
    <text evidence="13">Lacks conserved residue(s) required for the propagation of feature annotation.</text>
</comment>
<dbReference type="Pfam" id="PF01113">
    <property type="entry name" value="DapB_N"/>
    <property type="match status" value="1"/>
</dbReference>
<dbReference type="PANTHER" id="PTHR20836:SF0">
    <property type="entry name" value="4-HYDROXY-TETRAHYDRODIPICOLINATE REDUCTASE 1, CHLOROPLASTIC-RELATED"/>
    <property type="match status" value="1"/>
</dbReference>
<dbReference type="CDD" id="cd02274">
    <property type="entry name" value="DHDPR_N"/>
    <property type="match status" value="1"/>
</dbReference>
<feature type="domain" description="Dihydrodipicolinate reductase C-terminal" evidence="15">
    <location>
        <begin position="128"/>
        <end position="264"/>
    </location>
</feature>